<evidence type="ECO:0000256" key="4">
    <source>
        <dbReference type="ARBA" id="ARBA00045533"/>
    </source>
</evidence>
<dbReference type="RefSeq" id="XP_019614606.1">
    <property type="nucleotide sequence ID" value="XM_019759047.1"/>
</dbReference>
<dbReference type="KEGG" id="bbel:109462492"/>
<reference evidence="7 8" key="1">
    <citation type="submission" date="2025-04" db="UniProtKB">
        <authorList>
            <consortium name="RefSeq"/>
        </authorList>
    </citation>
    <scope>IDENTIFICATION</scope>
    <source>
        <tissue evidence="7 8">Gonad</tissue>
    </source>
</reference>
<keyword evidence="5" id="KW-1133">Transmembrane helix</keyword>
<dbReference type="CDD" id="cd06530">
    <property type="entry name" value="S26_SPase_I"/>
    <property type="match status" value="1"/>
</dbReference>
<proteinExistence type="predicted"/>
<evidence type="ECO:0000313" key="7">
    <source>
        <dbReference type="RefSeq" id="XP_019614606.1"/>
    </source>
</evidence>
<evidence type="ECO:0000313" key="8">
    <source>
        <dbReference type="RefSeq" id="XP_019614607.1"/>
    </source>
</evidence>
<dbReference type="PANTHER" id="PTHR10806">
    <property type="entry name" value="SIGNAL PEPTIDASE COMPLEX CATALYTIC SUBUNIT SEC11"/>
    <property type="match status" value="1"/>
</dbReference>
<dbReference type="GO" id="GO:0004252">
    <property type="term" value="F:serine-type endopeptidase activity"/>
    <property type="evidence" value="ECO:0007669"/>
    <property type="project" value="InterPro"/>
</dbReference>
<comment type="function">
    <text evidence="4">Catalytic component of the signal peptidase complex (SPC) which catalyzes the cleavage of N-terminal signal sequences from nascent proteins as they are translocated into the lumen of the endoplasmic reticulum. Specifically cleaves N-terminal signal peptides that contain a hydrophobic alpha-helix (h-region) shorter than 18-20 amino acids.</text>
</comment>
<gene>
    <name evidence="7 8" type="primary">LOC109462492</name>
</gene>
<dbReference type="PANTHER" id="PTHR10806:SF6">
    <property type="entry name" value="SIGNAL PEPTIDASE COMPLEX CATALYTIC SUBUNIT SEC11"/>
    <property type="match status" value="1"/>
</dbReference>
<accession>A0A6P4YCI1</accession>
<keyword evidence="5" id="KW-0472">Membrane</keyword>
<name>A0A6P4YCI1_BRABE</name>
<keyword evidence="6" id="KW-1185">Reference proteome</keyword>
<dbReference type="RefSeq" id="XP_019614607.1">
    <property type="nucleotide sequence ID" value="XM_019759048.1"/>
</dbReference>
<dbReference type="OrthoDB" id="1077582at2759"/>
<evidence type="ECO:0000313" key="6">
    <source>
        <dbReference type="Proteomes" id="UP000515135"/>
    </source>
</evidence>
<feature type="transmembrane region" description="Helical" evidence="5">
    <location>
        <begin position="346"/>
        <end position="370"/>
    </location>
</feature>
<keyword evidence="5" id="KW-0812">Transmembrane</keyword>
<dbReference type="GeneID" id="109462492"/>
<dbReference type="Proteomes" id="UP000515135">
    <property type="component" value="Unplaced"/>
</dbReference>
<protein>
    <recommendedName>
        <fullName evidence="2">Signal peptidase complex catalytic subunit SEC11</fullName>
    </recommendedName>
    <alternativeName>
        <fullName evidence="3">Signal peptidase complex catalytic subunit sec11</fullName>
    </alternativeName>
</protein>
<dbReference type="InterPro" id="IPR019533">
    <property type="entry name" value="Peptidase_S26"/>
</dbReference>
<evidence type="ECO:0000256" key="5">
    <source>
        <dbReference type="SAM" id="Phobius"/>
    </source>
</evidence>
<evidence type="ECO:0000256" key="3">
    <source>
        <dbReference type="ARBA" id="ARBA00021755"/>
    </source>
</evidence>
<sequence>MAIPVPGNQDAAPAVPVPANGEAAPAVHVQVNLHVEVAPAIPVPANVEAAPAIPVPANGEAAPAIPVPANGEGAPAVPVPANGEVAPAVPVPANGEVAPAVPVPANGERAPAVPIPANGEGAPVVPVPANGERAPAVPIPANGEGAPAIPVPANGEGAPAIPVPANGEAAPDVPANGAVALADQVPADQDQRRPRPLTLEQLLFYMIFLGTLILLRPVTNTKHPLMTIGTRYGSMLFMTNFPDDTIGVGDIVSAKVPGQELPWIRRVVEVKEDGENNLLYLTKGDNVDNKFPVSDTADPNPLSPIWLTRNEILSKMKMNIPLLGIPRLLMVSISDSPYLAPIKYLALAFVYFYLTFMVVGSVIAVCTLYARA</sequence>
<dbReference type="GO" id="GO:0006465">
    <property type="term" value="P:signal peptide processing"/>
    <property type="evidence" value="ECO:0007669"/>
    <property type="project" value="InterPro"/>
</dbReference>
<dbReference type="InterPro" id="IPR001733">
    <property type="entry name" value="Peptidase_S26B"/>
</dbReference>
<dbReference type="AlphaFoldDB" id="A0A6P4YCI1"/>
<dbReference type="GO" id="GO:0005789">
    <property type="term" value="C:endoplasmic reticulum membrane"/>
    <property type="evidence" value="ECO:0007669"/>
    <property type="project" value="UniProtKB-SubCell"/>
</dbReference>
<evidence type="ECO:0000256" key="2">
    <source>
        <dbReference type="ARBA" id="ARBA00019685"/>
    </source>
</evidence>
<organism evidence="6 7">
    <name type="scientific">Branchiostoma belcheri</name>
    <name type="common">Amphioxus</name>
    <dbReference type="NCBI Taxonomy" id="7741"/>
    <lineage>
        <taxon>Eukaryota</taxon>
        <taxon>Metazoa</taxon>
        <taxon>Chordata</taxon>
        <taxon>Cephalochordata</taxon>
        <taxon>Leptocardii</taxon>
        <taxon>Amphioxiformes</taxon>
        <taxon>Branchiostomatidae</taxon>
        <taxon>Branchiostoma</taxon>
    </lineage>
</organism>
<comment type="subcellular location">
    <subcellularLocation>
        <location evidence="1">Endoplasmic reticulum membrane</location>
        <topology evidence="1">Single-pass type II membrane protein</topology>
    </subcellularLocation>
</comment>
<evidence type="ECO:0000256" key="1">
    <source>
        <dbReference type="ARBA" id="ARBA00004648"/>
    </source>
</evidence>